<protein>
    <recommendedName>
        <fullName evidence="8">L-seryl-tRNA(Sec) selenium transferase</fullName>
        <ecNumber evidence="8">2.9.1.1</ecNumber>
    </recommendedName>
    <alternativeName>
        <fullName evidence="8">Selenocysteine synthase</fullName>
        <shortName evidence="8">Sec synthase</shortName>
    </alternativeName>
    <alternativeName>
        <fullName evidence="8">Selenocysteinyl-tRNA(Sec) synthase</fullName>
    </alternativeName>
</protein>
<accession>A0A4V1CX63</accession>
<reference evidence="10 11" key="1">
    <citation type="submission" date="2019-02" db="EMBL/GenBank/DDBJ databases">
        <title>Complete Genome Sequence of Desulfovibrio desulfuricans IC1, a Sulfonate Utilizing Anaerobe.</title>
        <authorList>
            <person name="Day L.A."/>
            <person name="De Leon K.B."/>
            <person name="Wall J.D."/>
        </authorList>
    </citation>
    <scope>NUCLEOTIDE SEQUENCE [LARGE SCALE GENOMIC DNA]</scope>
    <source>
        <strain evidence="10 11">IC1</strain>
    </source>
</reference>
<dbReference type="GO" id="GO:0005737">
    <property type="term" value="C:cytoplasm"/>
    <property type="evidence" value="ECO:0007669"/>
    <property type="project" value="UniProtKB-SubCell"/>
</dbReference>
<dbReference type="InterPro" id="IPR015421">
    <property type="entry name" value="PyrdxlP-dep_Trfase_major"/>
</dbReference>
<dbReference type="GO" id="GO:0004125">
    <property type="term" value="F:L-seryl-tRNA(Sec) selenium transferase activity"/>
    <property type="evidence" value="ECO:0007669"/>
    <property type="project" value="UniProtKB-UniRule"/>
</dbReference>
<feature type="modified residue" description="N6-(pyridoxal phosphate)lysine" evidence="8 9">
    <location>
        <position position="298"/>
    </location>
</feature>
<dbReference type="InterPro" id="IPR004534">
    <property type="entry name" value="SelA_trans"/>
</dbReference>
<dbReference type="AlphaFoldDB" id="A0A4V1CX63"/>
<evidence type="ECO:0000256" key="6">
    <source>
        <dbReference type="ARBA" id="ARBA00023266"/>
    </source>
</evidence>
<evidence type="ECO:0000313" key="10">
    <source>
        <dbReference type="EMBL" id="QCC85120.1"/>
    </source>
</evidence>
<dbReference type="Gene3D" id="3.90.1150.180">
    <property type="match status" value="1"/>
</dbReference>
<evidence type="ECO:0000256" key="5">
    <source>
        <dbReference type="ARBA" id="ARBA00022917"/>
    </source>
</evidence>
<gene>
    <name evidence="8" type="primary">selA</name>
    <name evidence="10" type="ORF">DDIC_04335</name>
</gene>
<dbReference type="PANTHER" id="PTHR32328:SF0">
    <property type="entry name" value="L-SERYL-TRNA(SEC) SELENIUM TRANSFERASE"/>
    <property type="match status" value="1"/>
</dbReference>
<keyword evidence="5 8" id="KW-0648">Protein biosynthesis</keyword>
<dbReference type="OrthoDB" id="9787096at2"/>
<comment type="catalytic activity">
    <reaction evidence="8">
        <text>L-seryl-tRNA(Sec) + selenophosphate + H(+) = L-selenocysteinyl-tRNA(Sec) + phosphate</text>
        <dbReference type="Rhea" id="RHEA:22728"/>
        <dbReference type="Rhea" id="RHEA-COMP:9742"/>
        <dbReference type="Rhea" id="RHEA-COMP:9743"/>
        <dbReference type="ChEBI" id="CHEBI:15378"/>
        <dbReference type="ChEBI" id="CHEBI:16144"/>
        <dbReference type="ChEBI" id="CHEBI:43474"/>
        <dbReference type="ChEBI" id="CHEBI:78533"/>
        <dbReference type="ChEBI" id="CHEBI:78573"/>
        <dbReference type="EC" id="2.9.1.1"/>
    </reaction>
</comment>
<dbReference type="HAMAP" id="MF_00423">
    <property type="entry name" value="SelA"/>
    <property type="match status" value="1"/>
</dbReference>
<comment type="cofactor">
    <cofactor evidence="1 8 9">
        <name>pyridoxal 5'-phosphate</name>
        <dbReference type="ChEBI" id="CHEBI:597326"/>
    </cofactor>
</comment>
<evidence type="ECO:0000313" key="11">
    <source>
        <dbReference type="Proteomes" id="UP000297065"/>
    </source>
</evidence>
<keyword evidence="4 8" id="KW-0663">Pyridoxal phosphate</keyword>
<name>A0A4V1CX63_DESDE</name>
<dbReference type="EMBL" id="CP036295">
    <property type="protein sequence ID" value="QCC85120.1"/>
    <property type="molecule type" value="Genomic_DNA"/>
</dbReference>
<dbReference type="InterPro" id="IPR018319">
    <property type="entry name" value="SelA-like"/>
</dbReference>
<dbReference type="GO" id="GO:0001717">
    <property type="term" value="P:conversion of seryl-tRNAsec to selenocys-tRNAsec"/>
    <property type="evidence" value="ECO:0007669"/>
    <property type="project" value="UniProtKB-UniRule"/>
</dbReference>
<dbReference type="PANTHER" id="PTHR32328">
    <property type="entry name" value="L-SERYL-TRNA(SEC) SELENIUM TRANSFERASE"/>
    <property type="match status" value="1"/>
</dbReference>
<comment type="pathway">
    <text evidence="8">Aminoacyl-tRNA biosynthesis; selenocysteinyl-tRNA(Sec) biosynthesis; selenocysteinyl-tRNA(Sec) from L-seryl-tRNA(Sec) (bacterial route): step 1/1.</text>
</comment>
<dbReference type="EC" id="2.9.1.1" evidence="8"/>
<dbReference type="GO" id="GO:0001514">
    <property type="term" value="P:selenocysteine incorporation"/>
    <property type="evidence" value="ECO:0007669"/>
    <property type="project" value="UniProtKB-UniRule"/>
</dbReference>
<evidence type="ECO:0000256" key="2">
    <source>
        <dbReference type="ARBA" id="ARBA00022490"/>
    </source>
</evidence>
<keyword evidence="6 8" id="KW-0711">Selenium</keyword>
<comment type="similarity">
    <text evidence="7 8">Belongs to the SelA family.</text>
</comment>
<dbReference type="InterPro" id="IPR015424">
    <property type="entry name" value="PyrdxlP-dep_Trfase"/>
</dbReference>
<organism evidence="10 11">
    <name type="scientific">Desulfovibrio desulfuricans</name>
    <dbReference type="NCBI Taxonomy" id="876"/>
    <lineage>
        <taxon>Bacteria</taxon>
        <taxon>Pseudomonadati</taxon>
        <taxon>Thermodesulfobacteriota</taxon>
        <taxon>Desulfovibrionia</taxon>
        <taxon>Desulfovibrionales</taxon>
        <taxon>Desulfovibrionaceae</taxon>
        <taxon>Desulfovibrio</taxon>
    </lineage>
</organism>
<proteinExistence type="inferred from homology"/>
<comment type="function">
    <text evidence="8">Converts seryl-tRNA(Sec) to selenocysteinyl-tRNA(Sec) required for selenoprotein biosynthesis.</text>
</comment>
<sequence>MQNLFRAIPSVDASLAALHRVDAALGDNQQTPHALLRDLVAAFWDSKRAAIRAGACQNAEELGLEIQLPALLAFVQRRLQPRFRSALNGTGVVVHTNMGRSVLAEEARQAVMRAATGYCNLELDLTTGGRGSRHALVEELICRITGAEAALVVNNNAAAVLLVLDTFCKGGEVIVSRGELVEIGGSFRIPEVMEKSGATLREVGATNRTHLRDYSAAINENTRALMRVHTSNYRIVGFHAAVGLSELSALAHAHGLPLIEDLGSGSLMDFSSCGLPNEPTVPEVLSQGADIATFSGDKVLGGPQAGIITGRKDMVDQLKHNPLTRALRCDKLCLSALEATLRLYLDPEQARKRVPTLRMITCPPAELAKAARNLANRLRKNINAQEQLCEVSLRQDVSRVGGGAFPQYDLPTTLVRLKPLRCTPTALKTALLETVPPLIGRLEDDAFCLDPRTLDVREYPEVLRVLRQALTAATSQAS</sequence>
<dbReference type="SUPFAM" id="SSF53383">
    <property type="entry name" value="PLP-dependent transferases"/>
    <property type="match status" value="1"/>
</dbReference>
<keyword evidence="3 8" id="KW-0808">Transferase</keyword>
<dbReference type="RefSeq" id="WP_136399308.1">
    <property type="nucleotide sequence ID" value="NZ_CP036295.1"/>
</dbReference>
<keyword evidence="2 8" id="KW-0963">Cytoplasm</keyword>
<evidence type="ECO:0000256" key="7">
    <source>
        <dbReference type="ARBA" id="ARBA00044507"/>
    </source>
</evidence>
<dbReference type="Proteomes" id="UP000297065">
    <property type="component" value="Chromosome"/>
</dbReference>
<dbReference type="Gene3D" id="3.40.640.10">
    <property type="entry name" value="Type I PLP-dependent aspartate aminotransferase-like (Major domain)"/>
    <property type="match status" value="1"/>
</dbReference>
<evidence type="ECO:0000256" key="3">
    <source>
        <dbReference type="ARBA" id="ARBA00022679"/>
    </source>
</evidence>
<dbReference type="UniPathway" id="UPA00906">
    <property type="reaction ID" value="UER00896"/>
</dbReference>
<comment type="subcellular location">
    <subcellularLocation>
        <location evidence="8">Cytoplasm</location>
    </subcellularLocation>
</comment>
<evidence type="ECO:0000256" key="9">
    <source>
        <dbReference type="PIRSR" id="PIRSR618319-50"/>
    </source>
</evidence>
<dbReference type="Pfam" id="PF03841">
    <property type="entry name" value="SelA"/>
    <property type="match status" value="1"/>
</dbReference>
<evidence type="ECO:0000256" key="8">
    <source>
        <dbReference type="HAMAP-Rule" id="MF_00423"/>
    </source>
</evidence>
<evidence type="ECO:0000256" key="4">
    <source>
        <dbReference type="ARBA" id="ARBA00022898"/>
    </source>
</evidence>
<dbReference type="NCBIfam" id="TIGR00474">
    <property type="entry name" value="selA"/>
    <property type="match status" value="1"/>
</dbReference>
<evidence type="ECO:0000256" key="1">
    <source>
        <dbReference type="ARBA" id="ARBA00001933"/>
    </source>
</evidence>